<evidence type="ECO:0000313" key="3">
    <source>
        <dbReference type="Proteomes" id="UP000183685"/>
    </source>
</evidence>
<accession>A0A1G6ULQ1</accession>
<feature type="region of interest" description="Disordered" evidence="1">
    <location>
        <begin position="65"/>
        <end position="103"/>
    </location>
</feature>
<dbReference type="STRING" id="637679.GCA_001550055_00258"/>
<sequence>MAAMLMGGAIAALAAFDVRAQQDAGSDTQDAQEQTEAQQADTAAETAAERTDGRFFLGPRPALKRQVGPALGAPRSILPQPYLPKGSIEVPPAPQTEAAGQPAGVTADLAEDLPGADQTATDEAMVGEEPAEQAIPTPDTDIFAGALQTLDPSGIAVLRGPGAYPNDFWAGYSREAVQAELKKFAQPSKTPAMVKAARRMALSGYLLPAPAGDTEIEAFIRARLDVLAAHGDTEGYLALLGRLTPDHDWSGLARDIVDGHLLAGRIEDACAIAAQERADSNDAFWLRMAVFCRAVQGDRVGVDFNLGILEEVQSVQPTFYQLTDQILVEAEQAGGTVLTSGMVLSSMLRVDVLEATMVRLAKVQVSALDMTDAKPMAAKAMLGIPGVAPEAKLQLIARGLSEGWLGAGVLVDYLRAVPPAAPSDVDTQALMQEDMSFDGDMMLIAEAMAGADETVRTEAMAALKRRAESPDKALYLLPVLDYLQARQADDAAVAARRIRTALLEGDFEQADGLFTTLRAGQAGDNTAKDAVLEGSWPLMVAAGFAGAPEVTPGRLRAWWGQQGEDDDRFAQAAILFTTLEALGHTVPEDIWAMAEQGEPQVAGPSMSPAHWRRLLVMQAQGDKAGVLSLAYATTADGTASASYAGSLIGALRELGLTTEAHQLAAETLVRWGL</sequence>
<keyword evidence="3" id="KW-1185">Reference proteome</keyword>
<organism evidence="2 3">
    <name type="scientific">Kordiimonas lacus</name>
    <dbReference type="NCBI Taxonomy" id="637679"/>
    <lineage>
        <taxon>Bacteria</taxon>
        <taxon>Pseudomonadati</taxon>
        <taxon>Pseudomonadota</taxon>
        <taxon>Alphaproteobacteria</taxon>
        <taxon>Kordiimonadales</taxon>
        <taxon>Kordiimonadaceae</taxon>
        <taxon>Kordiimonas</taxon>
    </lineage>
</organism>
<gene>
    <name evidence="2" type="ORF">SAMN04488071_0632</name>
</gene>
<dbReference type="EMBL" id="FNAK01000001">
    <property type="protein sequence ID" value="SDD42350.1"/>
    <property type="molecule type" value="Genomic_DNA"/>
</dbReference>
<feature type="compositionally biased region" description="Low complexity" evidence="1">
    <location>
        <begin position="27"/>
        <end position="46"/>
    </location>
</feature>
<name>A0A1G6ULQ1_9PROT</name>
<protein>
    <submittedName>
        <fullName evidence="2">Uncharacterized protein</fullName>
    </submittedName>
</protein>
<feature type="region of interest" description="Disordered" evidence="1">
    <location>
        <begin position="22"/>
        <end position="53"/>
    </location>
</feature>
<proteinExistence type="predicted"/>
<evidence type="ECO:0000313" key="2">
    <source>
        <dbReference type="EMBL" id="SDD42350.1"/>
    </source>
</evidence>
<dbReference type="AlphaFoldDB" id="A0A1G6ULQ1"/>
<evidence type="ECO:0000256" key="1">
    <source>
        <dbReference type="SAM" id="MobiDB-lite"/>
    </source>
</evidence>
<reference evidence="2 3" key="1">
    <citation type="submission" date="2016-10" db="EMBL/GenBank/DDBJ databases">
        <authorList>
            <person name="de Groot N.N."/>
        </authorList>
    </citation>
    <scope>NUCLEOTIDE SEQUENCE [LARGE SCALE GENOMIC DNA]</scope>
    <source>
        <strain evidence="2 3">CGMCC 1.9109</strain>
    </source>
</reference>
<dbReference type="Proteomes" id="UP000183685">
    <property type="component" value="Unassembled WGS sequence"/>
</dbReference>